<keyword evidence="1" id="KW-1133">Transmembrane helix</keyword>
<evidence type="ECO:0000313" key="2">
    <source>
        <dbReference type="Ensembl" id="ENSSMAP00000002413.2"/>
    </source>
</evidence>
<dbReference type="AlphaFoldDB" id="A0A8D2ZHS4"/>
<dbReference type="Proteomes" id="UP000694558">
    <property type="component" value="Chromosome 8"/>
</dbReference>
<evidence type="ECO:0000313" key="3">
    <source>
        <dbReference type="Proteomes" id="UP000694558"/>
    </source>
</evidence>
<organism evidence="2 3">
    <name type="scientific">Scophthalmus maximus</name>
    <name type="common">Turbot</name>
    <name type="synonym">Psetta maxima</name>
    <dbReference type="NCBI Taxonomy" id="52904"/>
    <lineage>
        <taxon>Eukaryota</taxon>
        <taxon>Metazoa</taxon>
        <taxon>Chordata</taxon>
        <taxon>Craniata</taxon>
        <taxon>Vertebrata</taxon>
        <taxon>Euteleostomi</taxon>
        <taxon>Actinopterygii</taxon>
        <taxon>Neopterygii</taxon>
        <taxon>Teleostei</taxon>
        <taxon>Neoteleostei</taxon>
        <taxon>Acanthomorphata</taxon>
        <taxon>Carangaria</taxon>
        <taxon>Pleuronectiformes</taxon>
        <taxon>Pleuronectoidei</taxon>
        <taxon>Scophthalmidae</taxon>
        <taxon>Scophthalmus</taxon>
    </lineage>
</organism>
<accession>A0A8D2ZHS4</accession>
<keyword evidence="1" id="KW-0472">Membrane</keyword>
<name>A0A8D2ZHS4_SCOMX</name>
<protein>
    <submittedName>
        <fullName evidence="2">Uncharacterized protein</fullName>
    </submittedName>
</protein>
<evidence type="ECO:0000256" key="1">
    <source>
        <dbReference type="SAM" id="Phobius"/>
    </source>
</evidence>
<reference evidence="2" key="1">
    <citation type="submission" date="2023-05" db="EMBL/GenBank/DDBJ databases">
        <title>High-quality long-read genome of Scophthalmus maximus.</title>
        <authorList>
            <person name="Lien S."/>
            <person name="Martinez P."/>
        </authorList>
    </citation>
    <scope>NUCLEOTIDE SEQUENCE [LARGE SCALE GENOMIC DNA]</scope>
</reference>
<dbReference type="Ensembl" id="ENSSMAT00000002456.2">
    <property type="protein sequence ID" value="ENSSMAP00000002413.2"/>
    <property type="gene ID" value="ENSSMAG00000001516.2"/>
</dbReference>
<feature type="transmembrane region" description="Helical" evidence="1">
    <location>
        <begin position="21"/>
        <end position="46"/>
    </location>
</feature>
<reference evidence="2" key="2">
    <citation type="submission" date="2025-08" db="UniProtKB">
        <authorList>
            <consortium name="Ensembl"/>
        </authorList>
    </citation>
    <scope>IDENTIFICATION</scope>
</reference>
<proteinExistence type="predicted"/>
<sequence>MGRRPHRIQHCYLVFHKIFRFFPYFSPSVLVAGWFVCLCWVCFRIGECRPCFQLKGKNKDIHVSLYTATVSRSHLKRQVF</sequence>
<keyword evidence="1" id="KW-0812">Transmembrane</keyword>